<keyword evidence="1 3" id="KW-0378">Hydrolase</keyword>
<dbReference type="UniPathway" id="UPA00629">
    <property type="reaction ID" value="UER00684"/>
</dbReference>
<feature type="active site" description="Proton acceptor; for enolization step" evidence="3">
    <location>
        <position position="65"/>
    </location>
</feature>
<dbReference type="GO" id="GO:0042802">
    <property type="term" value="F:identical protein binding"/>
    <property type="evidence" value="ECO:0007669"/>
    <property type="project" value="TreeGrafter"/>
</dbReference>
<dbReference type="GO" id="GO:0004342">
    <property type="term" value="F:glucosamine-6-phosphate deaminase activity"/>
    <property type="evidence" value="ECO:0007669"/>
    <property type="project" value="UniProtKB-UniRule"/>
</dbReference>
<feature type="active site" description="Proton acceptor; for ring-opening step" evidence="3">
    <location>
        <position position="136"/>
    </location>
</feature>
<dbReference type="RefSeq" id="WP_171192622.1">
    <property type="nucleotide sequence ID" value="NZ_CP061032.1"/>
</dbReference>
<dbReference type="PANTHER" id="PTHR11280:SF5">
    <property type="entry name" value="GLUCOSAMINE-6-PHOSPHATE ISOMERASE"/>
    <property type="match status" value="1"/>
</dbReference>
<dbReference type="NCBIfam" id="TIGR00502">
    <property type="entry name" value="nagB"/>
    <property type="match status" value="1"/>
</dbReference>
<evidence type="ECO:0000313" key="6">
    <source>
        <dbReference type="EMBL" id="QNP89478.1"/>
    </source>
</evidence>
<accession>A0A7H0JWR2</accession>
<dbReference type="GO" id="GO:0006043">
    <property type="term" value="P:glucosamine catabolic process"/>
    <property type="evidence" value="ECO:0007669"/>
    <property type="project" value="TreeGrafter"/>
</dbReference>
<dbReference type="HAMAP" id="MF_01241">
    <property type="entry name" value="GlcN6P_deamin"/>
    <property type="match status" value="1"/>
</dbReference>
<dbReference type="AlphaFoldDB" id="A0A7H0JWR2"/>
<evidence type="ECO:0000313" key="7">
    <source>
        <dbReference type="Proteomes" id="UP000516235"/>
    </source>
</evidence>
<dbReference type="GO" id="GO:0019262">
    <property type="term" value="P:N-acetylneuraminate catabolic process"/>
    <property type="evidence" value="ECO:0007669"/>
    <property type="project" value="UniProtKB-UniRule"/>
</dbReference>
<dbReference type="CDD" id="cd01399">
    <property type="entry name" value="GlcN6P_deaminase"/>
    <property type="match status" value="1"/>
</dbReference>
<dbReference type="KEGG" id="cluj:IAU68_07130"/>
<feature type="active site" description="For ring-opening step" evidence="3">
    <location>
        <position position="141"/>
    </location>
</feature>
<evidence type="ECO:0000256" key="2">
    <source>
        <dbReference type="ARBA" id="ARBA00023277"/>
    </source>
</evidence>
<dbReference type="Proteomes" id="UP000642876">
    <property type="component" value="Unassembled WGS sequence"/>
</dbReference>
<comment type="function">
    <text evidence="3">Catalyzes the reversible isomerization-deamination of glucosamine 6-phosphate (GlcN6P) to form fructose 6-phosphate (Fru6P) and ammonium ion.</text>
</comment>
<dbReference type="SUPFAM" id="SSF100950">
    <property type="entry name" value="NagB/RpiA/CoA transferase-like"/>
    <property type="match status" value="1"/>
</dbReference>
<dbReference type="Proteomes" id="UP000516235">
    <property type="component" value="Chromosome"/>
</dbReference>
<evidence type="ECO:0000256" key="3">
    <source>
        <dbReference type="HAMAP-Rule" id="MF_01241"/>
    </source>
</evidence>
<feature type="domain" description="Glucosamine/galactosamine-6-phosphate isomerase" evidence="4">
    <location>
        <begin position="16"/>
        <end position="228"/>
    </location>
</feature>
<evidence type="ECO:0000259" key="4">
    <source>
        <dbReference type="Pfam" id="PF01182"/>
    </source>
</evidence>
<comment type="catalytic activity">
    <reaction evidence="3">
        <text>alpha-D-glucosamine 6-phosphate + H2O = beta-D-fructose 6-phosphate + NH4(+)</text>
        <dbReference type="Rhea" id="RHEA:12172"/>
        <dbReference type="ChEBI" id="CHEBI:15377"/>
        <dbReference type="ChEBI" id="CHEBI:28938"/>
        <dbReference type="ChEBI" id="CHEBI:57634"/>
        <dbReference type="ChEBI" id="CHEBI:75989"/>
        <dbReference type="EC" id="3.5.99.6"/>
    </reaction>
</comment>
<reference evidence="7 8" key="1">
    <citation type="submission" date="2020-08" db="EMBL/GenBank/DDBJ databases">
        <title>novel species in genus Corynebacterium.</title>
        <authorList>
            <person name="Zhang G."/>
        </authorList>
    </citation>
    <scope>NUCLEOTIDE SEQUENCE [LARGE SCALE GENOMIC DNA]</scope>
    <source>
        <strain evidence="6">Zg-917</strain>
        <strain evidence="7 8">zg-917</strain>
    </source>
</reference>
<comment type="pathway">
    <text evidence="3">Amino-sugar metabolism; N-acetylneuraminate degradation; D-fructose 6-phosphate from N-acetylneuraminate: step 5/5.</text>
</comment>
<dbReference type="InterPro" id="IPR037171">
    <property type="entry name" value="NagB/RpiA_transferase-like"/>
</dbReference>
<gene>
    <name evidence="3 6" type="primary">nagB</name>
    <name evidence="5" type="ORF">H7348_02070</name>
    <name evidence="6" type="ORF">IAU68_07130</name>
</gene>
<dbReference type="PANTHER" id="PTHR11280">
    <property type="entry name" value="GLUCOSAMINE-6-PHOSPHATE ISOMERASE"/>
    <property type="match status" value="1"/>
</dbReference>
<protein>
    <recommendedName>
        <fullName evidence="3">Glucosamine-6-phosphate deaminase</fullName>
        <ecNumber evidence="3">3.5.99.6</ecNumber>
    </recommendedName>
    <alternativeName>
        <fullName evidence="3">GlcN6P deaminase</fullName>
        <shortName evidence="3">GNPDA</shortName>
    </alternativeName>
    <alternativeName>
        <fullName evidence="3">Glucosamine-6-phosphate isomerase</fullName>
    </alternativeName>
</protein>
<evidence type="ECO:0000313" key="5">
    <source>
        <dbReference type="EMBL" id="MBC3178108.1"/>
    </source>
</evidence>
<dbReference type="Gene3D" id="3.40.50.1360">
    <property type="match status" value="1"/>
</dbReference>
<dbReference type="GO" id="GO:0006046">
    <property type="term" value="P:N-acetylglucosamine catabolic process"/>
    <property type="evidence" value="ECO:0007669"/>
    <property type="project" value="UniProtKB-UniRule"/>
</dbReference>
<dbReference type="GO" id="GO:0005975">
    <property type="term" value="P:carbohydrate metabolic process"/>
    <property type="evidence" value="ECO:0007669"/>
    <property type="project" value="InterPro"/>
</dbReference>
<dbReference type="EC" id="3.5.99.6" evidence="3"/>
<dbReference type="PROSITE" id="PS01161">
    <property type="entry name" value="GLC_GALNAC_ISOMERASE"/>
    <property type="match status" value="1"/>
</dbReference>
<sequence>MDIIIRRTPDEVGAYAADCIEPFARQGATIGLATGSTPNPTYKELIRRHREEGLSFANCKAFLLDEYYGLPRDHEQSYYSTIRREFTGSIDIPDAAVASPNGEAEDPHSAAASYDHAIRHAGGVDIQILGIGANGHIAFNEPTSSLRSRTRLIDLHPRTIEDNARFFDSADEVPRQALSQGIGTILEARHLVLIATGPAKANAVQALVEGPLSASCPASALQLHNAATVVVDESAAELLSDAETYKDFDPYWR</sequence>
<proteinExistence type="inferred from homology"/>
<dbReference type="InterPro" id="IPR018321">
    <property type="entry name" value="Glucosamine6P_isomerase_CS"/>
</dbReference>
<comment type="similarity">
    <text evidence="3">Belongs to the glucosamine/galactosamine-6-phosphate isomerase family. NagB subfamily.</text>
</comment>
<organism evidence="6 7">
    <name type="scientific">Corynebacterium lujinxingii</name>
    <dbReference type="NCBI Taxonomy" id="2763010"/>
    <lineage>
        <taxon>Bacteria</taxon>
        <taxon>Bacillati</taxon>
        <taxon>Actinomycetota</taxon>
        <taxon>Actinomycetes</taxon>
        <taxon>Mycobacteriales</taxon>
        <taxon>Corynebacteriaceae</taxon>
        <taxon>Corynebacterium</taxon>
    </lineage>
</organism>
<evidence type="ECO:0000313" key="8">
    <source>
        <dbReference type="Proteomes" id="UP000642876"/>
    </source>
</evidence>
<name>A0A7H0JWR2_9CORY</name>
<dbReference type="InterPro" id="IPR006148">
    <property type="entry name" value="Glc/Gal-6P_isomerase"/>
</dbReference>
<dbReference type="EMBL" id="CP061032">
    <property type="protein sequence ID" value="QNP89478.1"/>
    <property type="molecule type" value="Genomic_DNA"/>
</dbReference>
<feature type="active site" description="For ring-opening step" evidence="3">
    <location>
        <position position="134"/>
    </location>
</feature>
<dbReference type="EMBL" id="JACMYE010000001">
    <property type="protein sequence ID" value="MBC3178108.1"/>
    <property type="molecule type" value="Genomic_DNA"/>
</dbReference>
<keyword evidence="2 3" id="KW-0119">Carbohydrate metabolism</keyword>
<dbReference type="GO" id="GO:0005737">
    <property type="term" value="C:cytoplasm"/>
    <property type="evidence" value="ECO:0007669"/>
    <property type="project" value="TreeGrafter"/>
</dbReference>
<keyword evidence="8" id="KW-1185">Reference proteome</keyword>
<dbReference type="InterPro" id="IPR004547">
    <property type="entry name" value="Glucosamine6P_isomerase"/>
</dbReference>
<evidence type="ECO:0000256" key="1">
    <source>
        <dbReference type="ARBA" id="ARBA00022801"/>
    </source>
</evidence>
<dbReference type="Pfam" id="PF01182">
    <property type="entry name" value="Glucosamine_iso"/>
    <property type="match status" value="1"/>
</dbReference>
<comment type="caution">
    <text evidence="3">Lacks conserved residue(s) required for the propagation of feature annotation.</text>
</comment>